<dbReference type="PIRSF" id="PIRSF000137">
    <property type="entry name" value="Alcohol_oxidase"/>
    <property type="match status" value="1"/>
</dbReference>
<accession>A0A975HEV4</accession>
<protein>
    <submittedName>
        <fullName evidence="9">GMC family oxidoreductase N-terminal domain-containing protein</fullName>
    </submittedName>
</protein>
<comment type="similarity">
    <text evidence="2 6">Belongs to the GMC oxidoreductase family.</text>
</comment>
<dbReference type="InterPro" id="IPR036188">
    <property type="entry name" value="FAD/NAD-bd_sf"/>
</dbReference>
<evidence type="ECO:0000256" key="6">
    <source>
        <dbReference type="RuleBase" id="RU003968"/>
    </source>
</evidence>
<evidence type="ECO:0000259" key="7">
    <source>
        <dbReference type="PROSITE" id="PS00623"/>
    </source>
</evidence>
<dbReference type="Pfam" id="PF00732">
    <property type="entry name" value="GMC_oxred_N"/>
    <property type="match status" value="1"/>
</dbReference>
<dbReference type="SUPFAM" id="SSF51905">
    <property type="entry name" value="FAD/NAD(P)-binding domain"/>
    <property type="match status" value="1"/>
</dbReference>
<dbReference type="PROSITE" id="PS00623">
    <property type="entry name" value="GMC_OXRED_1"/>
    <property type="match status" value="1"/>
</dbReference>
<dbReference type="PANTHER" id="PTHR11552:SF147">
    <property type="entry name" value="CHOLINE DEHYDROGENASE, MITOCHONDRIAL"/>
    <property type="match status" value="1"/>
</dbReference>
<evidence type="ECO:0000256" key="5">
    <source>
        <dbReference type="PIRSR" id="PIRSR000137-2"/>
    </source>
</evidence>
<keyword evidence="4 5" id="KW-0274">FAD</keyword>
<reference evidence="9" key="2">
    <citation type="submission" date="2021-04" db="EMBL/GenBank/DDBJ databases">
        <title>Isolation and genomic analysis of the ibuprofen-degrading bacterium Sphingomonas strain MPO218.</title>
        <authorList>
            <person name="Aulestia M."/>
            <person name="Flores A."/>
            <person name="Mangas E.L."/>
            <person name="Perez-Pulido A.J."/>
            <person name="Santero E."/>
            <person name="Camacho E.M."/>
        </authorList>
    </citation>
    <scope>NUCLEOTIDE SEQUENCE</scope>
    <source>
        <strain evidence="9">MPO218</strain>
    </source>
</reference>
<dbReference type="EMBL" id="CP059319">
    <property type="protein sequence ID" value="QTH21239.1"/>
    <property type="molecule type" value="Genomic_DNA"/>
</dbReference>
<feature type="domain" description="Glucose-methanol-choline oxidoreductase N-terminal" evidence="8">
    <location>
        <begin position="256"/>
        <end position="270"/>
    </location>
</feature>
<dbReference type="PROSITE" id="PS00624">
    <property type="entry name" value="GMC_OXRED_2"/>
    <property type="match status" value="1"/>
</dbReference>
<name>A0A975HEV4_9SPHN</name>
<evidence type="ECO:0000256" key="1">
    <source>
        <dbReference type="ARBA" id="ARBA00001974"/>
    </source>
</evidence>
<evidence type="ECO:0000259" key="8">
    <source>
        <dbReference type="PROSITE" id="PS00624"/>
    </source>
</evidence>
<dbReference type="AlphaFoldDB" id="A0A975HEV4"/>
<dbReference type="InterPro" id="IPR000172">
    <property type="entry name" value="GMC_OxRdtase_N"/>
</dbReference>
<dbReference type="PANTHER" id="PTHR11552">
    <property type="entry name" value="GLUCOSE-METHANOL-CHOLINE GMC OXIDOREDUCTASE"/>
    <property type="match status" value="1"/>
</dbReference>
<proteinExistence type="inferred from homology"/>
<dbReference type="SUPFAM" id="SSF54373">
    <property type="entry name" value="FAD-linked reductases, C-terminal domain"/>
    <property type="match status" value="1"/>
</dbReference>
<reference evidence="9" key="1">
    <citation type="submission" date="2020-07" db="EMBL/GenBank/DDBJ databases">
        <authorList>
            <person name="Camacho E."/>
        </authorList>
    </citation>
    <scope>NUCLEOTIDE SEQUENCE</scope>
    <source>
        <strain evidence="9">MPO218</strain>
    </source>
</reference>
<dbReference type="Gene3D" id="3.30.560.10">
    <property type="entry name" value="Glucose Oxidase, domain 3"/>
    <property type="match status" value="1"/>
</dbReference>
<feature type="binding site" evidence="5">
    <location>
        <position position="91"/>
    </location>
    <ligand>
        <name>FAD</name>
        <dbReference type="ChEBI" id="CHEBI:57692"/>
    </ligand>
</feature>
<dbReference type="Pfam" id="PF05199">
    <property type="entry name" value="GMC_oxred_C"/>
    <property type="match status" value="1"/>
</dbReference>
<evidence type="ECO:0000313" key="10">
    <source>
        <dbReference type="Proteomes" id="UP000664914"/>
    </source>
</evidence>
<sequence length="562" mass="59043">MARDIEEFDYIVVGAGSAGCVLAARLSEPPGLRVLLLEAGGRGWNPLLHIPAAAFLPIASRHARWLYATAPQERLDGRVLGEIRGRTVGGTSAINGMLYSRGEPADYDGWAAGGAPGWSYREVLPYFLKSERHLDGPLPGHGGDGPLKVSRAPLANPLARRWIAGAMDNGHRFHADMSATDDEGVGPSDWTCAGGRRASAAAFLAAARGRGNLTIRTHSTATRIIIENGRACGIAYRCRGRLREARAAREVVLAAGAIQSPQLLMLSGLGPATQLKAFGIPVVADLSGVGANYHDHVGASVLVRSRGRDSAYRHFSPGAALVEGLRYLFQGKGALAEPPLEAVGIFRSGEAPDMGPDLKLGFIPLMVAPSGRLVREPGFMTRICMTKPASRGFIRLRSSSPDDPPVIDARYFAEEIDLRRTRAGIRIAREIVAGRAFDDVRGEELAPGSAAAGDDDLDRFLRWTAGPDFHGVGSCRMGSDADAVVDESLAVRGVAGLRVADASIMPTVPGGNTNAPAMMIGEKAADIILGNPPIAPPALPSAALSACLCHGGSGSPAATFEE</sequence>
<dbReference type="PROSITE" id="PS51257">
    <property type="entry name" value="PROKAR_LIPOPROTEIN"/>
    <property type="match status" value="1"/>
</dbReference>
<dbReference type="GO" id="GO:0016614">
    <property type="term" value="F:oxidoreductase activity, acting on CH-OH group of donors"/>
    <property type="evidence" value="ECO:0007669"/>
    <property type="project" value="InterPro"/>
</dbReference>
<dbReference type="Gene3D" id="3.50.50.60">
    <property type="entry name" value="FAD/NAD(P)-binding domain"/>
    <property type="match status" value="1"/>
</dbReference>
<feature type="domain" description="Glucose-methanol-choline oxidoreductase N-terminal" evidence="7">
    <location>
        <begin position="85"/>
        <end position="108"/>
    </location>
</feature>
<evidence type="ECO:0000313" key="9">
    <source>
        <dbReference type="EMBL" id="QTH21239.1"/>
    </source>
</evidence>
<gene>
    <name evidence="9" type="ORF">HRJ34_23450</name>
</gene>
<dbReference type="GO" id="GO:0050660">
    <property type="term" value="F:flavin adenine dinucleotide binding"/>
    <property type="evidence" value="ECO:0007669"/>
    <property type="project" value="InterPro"/>
</dbReference>
<dbReference type="Proteomes" id="UP000664914">
    <property type="component" value="Chromosome"/>
</dbReference>
<comment type="cofactor">
    <cofactor evidence="1 5">
        <name>FAD</name>
        <dbReference type="ChEBI" id="CHEBI:57692"/>
    </cofactor>
</comment>
<dbReference type="RefSeq" id="WP_208632599.1">
    <property type="nucleotide sequence ID" value="NZ_CP059319.1"/>
</dbReference>
<keyword evidence="3 6" id="KW-0285">Flavoprotein</keyword>
<evidence type="ECO:0000256" key="3">
    <source>
        <dbReference type="ARBA" id="ARBA00022630"/>
    </source>
</evidence>
<evidence type="ECO:0000256" key="4">
    <source>
        <dbReference type="ARBA" id="ARBA00022827"/>
    </source>
</evidence>
<evidence type="ECO:0000256" key="2">
    <source>
        <dbReference type="ARBA" id="ARBA00010790"/>
    </source>
</evidence>
<dbReference type="InterPro" id="IPR007867">
    <property type="entry name" value="GMC_OxRtase_C"/>
</dbReference>
<dbReference type="InterPro" id="IPR012132">
    <property type="entry name" value="GMC_OxRdtase"/>
</dbReference>
<organism evidence="9 10">
    <name type="scientific">Rhizorhabdus wittichii</name>
    <dbReference type="NCBI Taxonomy" id="160791"/>
    <lineage>
        <taxon>Bacteria</taxon>
        <taxon>Pseudomonadati</taxon>
        <taxon>Pseudomonadota</taxon>
        <taxon>Alphaproteobacteria</taxon>
        <taxon>Sphingomonadales</taxon>
        <taxon>Sphingomonadaceae</taxon>
        <taxon>Rhizorhabdus</taxon>
    </lineage>
</organism>